<organism evidence="2 3">
    <name type="scientific">Steinernema carpocapsae</name>
    <name type="common">Entomopathogenic nematode</name>
    <dbReference type="NCBI Taxonomy" id="34508"/>
    <lineage>
        <taxon>Eukaryota</taxon>
        <taxon>Metazoa</taxon>
        <taxon>Ecdysozoa</taxon>
        <taxon>Nematoda</taxon>
        <taxon>Chromadorea</taxon>
        <taxon>Rhabditida</taxon>
        <taxon>Tylenchina</taxon>
        <taxon>Panagrolaimomorpha</taxon>
        <taxon>Strongyloidoidea</taxon>
        <taxon>Steinernematidae</taxon>
        <taxon>Steinernema</taxon>
    </lineage>
</organism>
<evidence type="ECO:0000313" key="2">
    <source>
        <dbReference type="EMBL" id="TKR92551.1"/>
    </source>
</evidence>
<feature type="compositionally biased region" description="Basic and acidic residues" evidence="1">
    <location>
        <begin position="20"/>
        <end position="33"/>
    </location>
</feature>
<accession>A0A4U5P967</accession>
<protein>
    <submittedName>
        <fullName evidence="2">Uncharacterized protein</fullName>
    </submittedName>
</protein>
<feature type="compositionally biased region" description="Basic residues" evidence="1">
    <location>
        <begin position="49"/>
        <end position="64"/>
    </location>
</feature>
<dbReference type="AlphaFoldDB" id="A0A4U5P967"/>
<reference evidence="2 3" key="1">
    <citation type="journal article" date="2015" name="Genome Biol.">
        <title>Comparative genomics of Steinernema reveals deeply conserved gene regulatory networks.</title>
        <authorList>
            <person name="Dillman A.R."/>
            <person name="Macchietto M."/>
            <person name="Porter C.F."/>
            <person name="Rogers A."/>
            <person name="Williams B."/>
            <person name="Antoshechkin I."/>
            <person name="Lee M.M."/>
            <person name="Goodwin Z."/>
            <person name="Lu X."/>
            <person name="Lewis E.E."/>
            <person name="Goodrich-Blair H."/>
            <person name="Stock S.P."/>
            <person name="Adams B.J."/>
            <person name="Sternberg P.W."/>
            <person name="Mortazavi A."/>
        </authorList>
    </citation>
    <scope>NUCLEOTIDE SEQUENCE [LARGE SCALE GENOMIC DNA]</scope>
    <source>
        <strain evidence="2 3">ALL</strain>
    </source>
</reference>
<evidence type="ECO:0000256" key="1">
    <source>
        <dbReference type="SAM" id="MobiDB-lite"/>
    </source>
</evidence>
<comment type="caution">
    <text evidence="2">The sequence shown here is derived from an EMBL/GenBank/DDBJ whole genome shotgun (WGS) entry which is preliminary data.</text>
</comment>
<keyword evidence="3" id="KW-1185">Reference proteome</keyword>
<evidence type="ECO:0000313" key="3">
    <source>
        <dbReference type="Proteomes" id="UP000298663"/>
    </source>
</evidence>
<dbReference type="Proteomes" id="UP000298663">
    <property type="component" value="Unassembled WGS sequence"/>
</dbReference>
<dbReference type="EMBL" id="AZBU02000002">
    <property type="protein sequence ID" value="TKR92551.1"/>
    <property type="molecule type" value="Genomic_DNA"/>
</dbReference>
<proteinExistence type="predicted"/>
<reference evidence="2 3" key="2">
    <citation type="journal article" date="2019" name="G3 (Bethesda)">
        <title>Hybrid Assembly of the Genome of the Entomopathogenic Nematode Steinernema carpocapsae Identifies the X-Chromosome.</title>
        <authorList>
            <person name="Serra L."/>
            <person name="Macchietto M."/>
            <person name="Macias-Munoz A."/>
            <person name="McGill C.J."/>
            <person name="Rodriguez I.M."/>
            <person name="Rodriguez B."/>
            <person name="Murad R."/>
            <person name="Mortazavi A."/>
        </authorList>
    </citation>
    <scope>NUCLEOTIDE SEQUENCE [LARGE SCALE GENOMIC DNA]</scope>
    <source>
        <strain evidence="2 3">ALL</strain>
    </source>
</reference>
<sequence length="118" mass="13682">MSDRRSEGLRQRFCLERSFKGGHSERAVSDRCRSVGYPPDALSTLNTARTHRSRRSSRSHHRWSTRISWSRPSRRSFSPRPPHTTEAPGRCSTSDVPTSLLQLQRLLRNRTQEVQEPI</sequence>
<name>A0A4U5P967_STECR</name>
<feature type="compositionally biased region" description="Low complexity" evidence="1">
    <location>
        <begin position="65"/>
        <end position="78"/>
    </location>
</feature>
<feature type="region of interest" description="Disordered" evidence="1">
    <location>
        <begin position="20"/>
        <end position="98"/>
    </location>
</feature>
<gene>
    <name evidence="2" type="ORF">L596_007181</name>
</gene>